<evidence type="ECO:0000256" key="1">
    <source>
        <dbReference type="ARBA" id="ARBA00004123"/>
    </source>
</evidence>
<evidence type="ECO:0008006" key="11">
    <source>
        <dbReference type="Google" id="ProtNLM"/>
    </source>
</evidence>
<feature type="compositionally biased region" description="Polar residues" evidence="5">
    <location>
        <begin position="68"/>
        <end position="77"/>
    </location>
</feature>
<dbReference type="PANTHER" id="PTHR21483">
    <property type="entry name" value="RNA POLYMERASE II-ASSOCIATED PROTEIN 1"/>
    <property type="match status" value="1"/>
</dbReference>
<feature type="region of interest" description="Disordered" evidence="5">
    <location>
        <begin position="410"/>
        <end position="429"/>
    </location>
</feature>
<dbReference type="InterPro" id="IPR013930">
    <property type="entry name" value="RPAP1_N"/>
</dbReference>
<dbReference type="Pfam" id="PF08621">
    <property type="entry name" value="RPAP1_N"/>
    <property type="match status" value="1"/>
</dbReference>
<protein>
    <recommendedName>
        <fullName evidence="11">RNA polymerase II-associated protein 1 C-terminal domain-containing protein</fullName>
    </recommendedName>
</protein>
<dbReference type="InterPro" id="IPR013929">
    <property type="entry name" value="RPAP1_C"/>
</dbReference>
<gene>
    <name evidence="9" type="ORF">CC85DRAFT_325860</name>
</gene>
<dbReference type="InterPro" id="IPR057989">
    <property type="entry name" value="TPR_RPAP1/MINIYO-like"/>
</dbReference>
<feature type="compositionally biased region" description="Basic and acidic residues" evidence="5">
    <location>
        <begin position="410"/>
        <end position="420"/>
    </location>
</feature>
<reference evidence="9 10" key="1">
    <citation type="submission" date="2015-03" db="EMBL/GenBank/DDBJ databases">
        <title>Genomics and transcriptomics of the oil-accumulating basidiomycete yeast T. oleaginosus allow insights into substrate utilization and the diverse evolutionary trajectories of mating systems in fungi.</title>
        <authorList>
            <consortium name="DOE Joint Genome Institute"/>
            <person name="Kourist R."/>
            <person name="Kracht O."/>
            <person name="Bracharz F."/>
            <person name="Lipzen A."/>
            <person name="Nolan M."/>
            <person name="Ohm R."/>
            <person name="Grigoriev I."/>
            <person name="Sun S."/>
            <person name="Heitman J."/>
            <person name="Bruck T."/>
            <person name="Nowrousian M."/>
        </authorList>
    </citation>
    <scope>NUCLEOTIDE SEQUENCE [LARGE SCALE GENOMIC DNA]</scope>
    <source>
        <strain evidence="9 10">IBC0246</strain>
    </source>
</reference>
<evidence type="ECO:0000256" key="2">
    <source>
        <dbReference type="ARBA" id="ARBA00009953"/>
    </source>
</evidence>
<feature type="compositionally biased region" description="Basic and acidic residues" evidence="5">
    <location>
        <begin position="328"/>
        <end position="338"/>
    </location>
</feature>
<proteinExistence type="inferred from homology"/>
<feature type="domain" description="RPAP1 N-terminal" evidence="7">
    <location>
        <begin position="99"/>
        <end position="143"/>
    </location>
</feature>
<evidence type="ECO:0000256" key="5">
    <source>
        <dbReference type="SAM" id="MobiDB-lite"/>
    </source>
</evidence>
<feature type="compositionally biased region" description="Basic and acidic residues" evidence="5">
    <location>
        <begin position="257"/>
        <end position="291"/>
    </location>
</feature>
<dbReference type="STRING" id="879819.A0A0J0XWC3"/>
<evidence type="ECO:0000313" key="10">
    <source>
        <dbReference type="Proteomes" id="UP000053611"/>
    </source>
</evidence>
<keyword evidence="4" id="KW-0539">Nucleus</keyword>
<comment type="subcellular location">
    <subcellularLocation>
        <location evidence="1">Nucleus</location>
    </subcellularLocation>
</comment>
<comment type="similarity">
    <text evidence="2">Belongs to the RPAP1 family.</text>
</comment>
<dbReference type="Pfam" id="PF08620">
    <property type="entry name" value="RPAP1_C"/>
    <property type="match status" value="1"/>
</dbReference>
<feature type="domain" description="RPAP1/MINIYO-like TPR repeats" evidence="8">
    <location>
        <begin position="1082"/>
        <end position="1174"/>
    </location>
</feature>
<evidence type="ECO:0000259" key="7">
    <source>
        <dbReference type="Pfam" id="PF08621"/>
    </source>
</evidence>
<dbReference type="EMBL" id="KQ087182">
    <property type="protein sequence ID" value="KLT45353.1"/>
    <property type="molecule type" value="Genomic_DNA"/>
</dbReference>
<feature type="compositionally biased region" description="Basic and acidic residues" evidence="5">
    <location>
        <begin position="1"/>
        <end position="11"/>
    </location>
</feature>
<dbReference type="RefSeq" id="XP_018281844.1">
    <property type="nucleotide sequence ID" value="XM_018426377.1"/>
</dbReference>
<dbReference type="InterPro" id="IPR039913">
    <property type="entry name" value="RPAP1/Rba50"/>
</dbReference>
<evidence type="ECO:0000313" key="9">
    <source>
        <dbReference type="EMBL" id="KLT45353.1"/>
    </source>
</evidence>
<dbReference type="Pfam" id="PF25766">
    <property type="entry name" value="TPR_RPAP1"/>
    <property type="match status" value="1"/>
</dbReference>
<feature type="region of interest" description="Disordered" evidence="5">
    <location>
        <begin position="202"/>
        <end position="227"/>
    </location>
</feature>
<organism evidence="9 10">
    <name type="scientific">Cutaneotrichosporon oleaginosum</name>
    <dbReference type="NCBI Taxonomy" id="879819"/>
    <lineage>
        <taxon>Eukaryota</taxon>
        <taxon>Fungi</taxon>
        <taxon>Dikarya</taxon>
        <taxon>Basidiomycota</taxon>
        <taxon>Agaricomycotina</taxon>
        <taxon>Tremellomycetes</taxon>
        <taxon>Trichosporonales</taxon>
        <taxon>Trichosporonaceae</taxon>
        <taxon>Cutaneotrichosporon</taxon>
    </lineage>
</organism>
<accession>A0A0J0XWC3</accession>
<feature type="region of interest" description="Disordered" evidence="5">
    <location>
        <begin position="241"/>
        <end position="343"/>
    </location>
</feature>
<dbReference type="GO" id="GO:0006366">
    <property type="term" value="P:transcription by RNA polymerase II"/>
    <property type="evidence" value="ECO:0007669"/>
    <property type="project" value="InterPro"/>
</dbReference>
<dbReference type="GeneID" id="28986980"/>
<feature type="region of interest" description="Disordered" evidence="5">
    <location>
        <begin position="1"/>
        <end position="50"/>
    </location>
</feature>
<feature type="region of interest" description="Disordered" evidence="5">
    <location>
        <begin position="64"/>
        <end position="88"/>
    </location>
</feature>
<dbReference type="PANTHER" id="PTHR21483:SF18">
    <property type="entry name" value="RNA POLYMERASE II-ASSOCIATED PROTEIN 1"/>
    <property type="match status" value="1"/>
</dbReference>
<dbReference type="AlphaFoldDB" id="A0A0J0XWC3"/>
<evidence type="ECO:0000256" key="4">
    <source>
        <dbReference type="ARBA" id="ARBA00023242"/>
    </source>
</evidence>
<evidence type="ECO:0000256" key="3">
    <source>
        <dbReference type="ARBA" id="ARBA00023163"/>
    </source>
</evidence>
<evidence type="ECO:0000259" key="6">
    <source>
        <dbReference type="Pfam" id="PF08620"/>
    </source>
</evidence>
<evidence type="ECO:0000259" key="8">
    <source>
        <dbReference type="Pfam" id="PF25766"/>
    </source>
</evidence>
<feature type="domain" description="RPAP1 C-terminal" evidence="6">
    <location>
        <begin position="338"/>
        <end position="403"/>
    </location>
</feature>
<keyword evidence="10" id="KW-1185">Reference proteome</keyword>
<keyword evidence="3" id="KW-0804">Transcription</keyword>
<dbReference type="OrthoDB" id="348201at2759"/>
<sequence>MFVKDIVERDAPPPSAPQLPATQSKGFPIASHRSGSAFARARKDAKVRAGGGLTVGEGRVVDAVPAVGSSSQPQSFQEDAAPRPAAPLPALTEAEQLRRQVHAENLARISSMSDAEREAEAAELKERFGDDIVDLMRRRRAARDAAARDATTSAGPRLIRSQRGMGVFEGGAVERPQRGPAADLGNLETGGLERARRMQAGGAGELDANERAQNAARVAGMSAGEREDEMRDLEERFGAALLGRLKTTLQKRTSPTPKEEKPAPPAKAVHEHPTPDPRPLKSPRASKEVRFDAPTPSQLRQYFPDAPAHDPKLEWMTNSASAPIEPKPPAKEQEDAPRFDLQGNPLSREQAASLPSHLGLHHHGDAPDMAGYTIGEITHLCYSTVASQRVAMMGVLGRVLRNYTRAESVGKEKPAKKVAGEPETEEGVGAQGDEQLDWLAACREDDIESKALSVASSVLSSPTRALSVVSAAIDLLFTALGGPWAYLDNPPIAFHPDPTKDGEGTGTAAVAWDDLAPRLSELISSDLPASTRAQLLRILRRAATSAPQVAELITPIVPHAVKALVLRPAWPDALPNMDALVLLRETVESSRESADVLRPTAEALLKFLATDIPSSGTEVVLEVLRILYALGRYGMAAGLAASAREIWSRLGPWALGQEEKTFAAYFDLLRVWVVCAIDPHRTTPEHDLTWSQLTALGVVEETLAATKTLISSEEKEWGKLAATLAVLAEYALGAGINGQRGGEAEKAALLSSLQSMNLLEAIPSALADIPSAASQDGPGFNAALAQLFRLNNALGFELVVGPPLQRLVWWTLATTSSEDVELRHAVLQTAKRGVVDLGMWARSAFDLALNFGPGDEPLAMSLVDDIIRTDWTPLASADEHSDEHAEHSDEEDDPAPVLAAIASIDHNDGLTVLRPLLHATILPALADILAPRPSHLYLKATGTLRAPPPSWPQALPLSPDWVFSPLDELLRSGASDALSLAPTDWDASEPQLARATLALARLARLTSPSYRNRSDAILGCMKVFMLEHGLNDAPNAVKDVFRDDAVAASLAALLDAVSVPSSSPPAPADVPPAPLEAARFLGDTPFFQFYQDLVALYEAVSFGDASFSRVLLPPLAMNYAVDYRRLLWAESGALRSLRVTDSVPLECGTIAAYFSPLETDRGVLHAYARAVVGGKEGFLGRVATHHLAGLLWKGTETERASPRVQLLVVVLAQGSDAVLRRVLAHDVDKDNGTGVVSEEEVRRRATTAAQLGGPRAVARLKAAGYDVV</sequence>
<name>A0A0J0XWC3_9TREE</name>
<dbReference type="Proteomes" id="UP000053611">
    <property type="component" value="Unassembled WGS sequence"/>
</dbReference>